<feature type="chain" id="PRO_5004048761" description="RxLR effector candidate protein" evidence="1">
    <location>
        <begin position="24"/>
        <end position="79"/>
    </location>
</feature>
<sequence length="79" mass="8319">MAPSTLIVYFLLLSTARNSLTNAQQIPRRPPGFTLGSGSADAGVQLEAYIDLLTKSADGTVVSGQQVCLPWVEEAGRAV</sequence>
<evidence type="ECO:0000313" key="2">
    <source>
        <dbReference type="EnsemblProtists" id="HpaP800227"/>
    </source>
</evidence>
<dbReference type="STRING" id="559515.M4B1T0"/>
<organism evidence="2 3">
    <name type="scientific">Hyaloperonospora arabidopsidis (strain Emoy2)</name>
    <name type="common">Downy mildew agent</name>
    <name type="synonym">Peronospora arabidopsidis</name>
    <dbReference type="NCBI Taxonomy" id="559515"/>
    <lineage>
        <taxon>Eukaryota</taxon>
        <taxon>Sar</taxon>
        <taxon>Stramenopiles</taxon>
        <taxon>Oomycota</taxon>
        <taxon>Peronosporomycetes</taxon>
        <taxon>Peronosporales</taxon>
        <taxon>Peronosporaceae</taxon>
        <taxon>Hyaloperonospora</taxon>
    </lineage>
</organism>
<dbReference type="HOGENOM" id="CLU_2611152_0_0_1"/>
<dbReference type="EnsemblProtists" id="HpaT800227">
    <property type="protein sequence ID" value="HpaP800227"/>
    <property type="gene ID" value="HpaG800227"/>
</dbReference>
<feature type="signal peptide" evidence="1">
    <location>
        <begin position="1"/>
        <end position="23"/>
    </location>
</feature>
<dbReference type="AlphaFoldDB" id="M4B1T0"/>
<dbReference type="InParanoid" id="M4B1T0"/>
<proteinExistence type="predicted"/>
<reference evidence="2" key="2">
    <citation type="submission" date="2015-06" db="UniProtKB">
        <authorList>
            <consortium name="EnsemblProtists"/>
        </authorList>
    </citation>
    <scope>IDENTIFICATION</scope>
    <source>
        <strain evidence="2">Emoy2</strain>
    </source>
</reference>
<evidence type="ECO:0000256" key="1">
    <source>
        <dbReference type="SAM" id="SignalP"/>
    </source>
</evidence>
<protein>
    <recommendedName>
        <fullName evidence="4">RxLR effector candidate protein</fullName>
    </recommendedName>
</protein>
<evidence type="ECO:0000313" key="3">
    <source>
        <dbReference type="Proteomes" id="UP000011713"/>
    </source>
</evidence>
<dbReference type="VEuPathDB" id="FungiDB:HpaG800227"/>
<dbReference type="EMBL" id="JH597776">
    <property type="status" value="NOT_ANNOTATED_CDS"/>
    <property type="molecule type" value="Genomic_DNA"/>
</dbReference>
<name>M4B1T0_HYAAE</name>
<keyword evidence="3" id="KW-1185">Reference proteome</keyword>
<reference evidence="3" key="1">
    <citation type="journal article" date="2010" name="Science">
        <title>Signatures of adaptation to obligate biotrophy in the Hyaloperonospora arabidopsidis genome.</title>
        <authorList>
            <person name="Baxter L."/>
            <person name="Tripathy S."/>
            <person name="Ishaque N."/>
            <person name="Boot N."/>
            <person name="Cabral A."/>
            <person name="Kemen E."/>
            <person name="Thines M."/>
            <person name="Ah-Fong A."/>
            <person name="Anderson R."/>
            <person name="Badejoko W."/>
            <person name="Bittner-Eddy P."/>
            <person name="Boore J.L."/>
            <person name="Chibucos M.C."/>
            <person name="Coates M."/>
            <person name="Dehal P."/>
            <person name="Delehaunty K."/>
            <person name="Dong S."/>
            <person name="Downton P."/>
            <person name="Dumas B."/>
            <person name="Fabro G."/>
            <person name="Fronick C."/>
            <person name="Fuerstenberg S.I."/>
            <person name="Fulton L."/>
            <person name="Gaulin E."/>
            <person name="Govers F."/>
            <person name="Hughes L."/>
            <person name="Humphray S."/>
            <person name="Jiang R.H."/>
            <person name="Judelson H."/>
            <person name="Kamoun S."/>
            <person name="Kyung K."/>
            <person name="Meijer H."/>
            <person name="Minx P."/>
            <person name="Morris P."/>
            <person name="Nelson J."/>
            <person name="Phuntumart V."/>
            <person name="Qutob D."/>
            <person name="Rehmany A."/>
            <person name="Rougon-Cardoso A."/>
            <person name="Ryden P."/>
            <person name="Torto-Alalibo T."/>
            <person name="Studholme D."/>
            <person name="Wang Y."/>
            <person name="Win J."/>
            <person name="Wood J."/>
            <person name="Clifton S.W."/>
            <person name="Rogers J."/>
            <person name="Van den Ackerveken G."/>
            <person name="Jones J.D."/>
            <person name="McDowell J.M."/>
            <person name="Beynon J."/>
            <person name="Tyler B.M."/>
        </authorList>
    </citation>
    <scope>NUCLEOTIDE SEQUENCE [LARGE SCALE GENOMIC DNA]</scope>
    <source>
        <strain evidence="3">Emoy2</strain>
    </source>
</reference>
<evidence type="ECO:0008006" key="4">
    <source>
        <dbReference type="Google" id="ProtNLM"/>
    </source>
</evidence>
<keyword evidence="1" id="KW-0732">Signal</keyword>
<dbReference type="Proteomes" id="UP000011713">
    <property type="component" value="Unassembled WGS sequence"/>
</dbReference>
<accession>M4B1T0</accession>